<feature type="region of interest" description="Disordered" evidence="5">
    <location>
        <begin position="71"/>
        <end position="91"/>
    </location>
</feature>
<dbReference type="AlphaFoldDB" id="A0A7N2MSP1"/>
<evidence type="ECO:0000256" key="3">
    <source>
        <dbReference type="ARBA" id="ARBA00022833"/>
    </source>
</evidence>
<dbReference type="Pfam" id="PF02892">
    <property type="entry name" value="zf-BED"/>
    <property type="match status" value="1"/>
</dbReference>
<dbReference type="EMBL" id="LRBV02000010">
    <property type="status" value="NOT_ANNOTATED_CDS"/>
    <property type="molecule type" value="Genomic_DNA"/>
</dbReference>
<feature type="domain" description="BED-type" evidence="6">
    <location>
        <begin position="3"/>
        <end position="57"/>
    </location>
</feature>
<evidence type="ECO:0000256" key="5">
    <source>
        <dbReference type="SAM" id="MobiDB-lite"/>
    </source>
</evidence>
<dbReference type="InParanoid" id="A0A7N2MSP1"/>
<evidence type="ECO:0000313" key="8">
    <source>
        <dbReference type="Proteomes" id="UP000594261"/>
    </source>
</evidence>
<accession>A0A7N2MSP1</accession>
<dbReference type="Gramene" id="QL10p043741:mrna">
    <property type="protein sequence ID" value="QL10p043741:mrna:CDS:1"/>
    <property type="gene ID" value="QL10p043741"/>
</dbReference>
<feature type="compositionally biased region" description="Basic and acidic residues" evidence="5">
    <location>
        <begin position="79"/>
        <end position="91"/>
    </location>
</feature>
<dbReference type="GO" id="GO:0008270">
    <property type="term" value="F:zinc ion binding"/>
    <property type="evidence" value="ECO:0007669"/>
    <property type="project" value="UniProtKB-KW"/>
</dbReference>
<keyword evidence="1" id="KW-0479">Metal-binding</keyword>
<dbReference type="EnsemblPlants" id="QL10p043741:mrna">
    <property type="protein sequence ID" value="QL10p043741:mrna:CDS:1"/>
    <property type="gene ID" value="QL10p043741"/>
</dbReference>
<dbReference type="GO" id="GO:0003677">
    <property type="term" value="F:DNA binding"/>
    <property type="evidence" value="ECO:0007669"/>
    <property type="project" value="InterPro"/>
</dbReference>
<dbReference type="PROSITE" id="PS50808">
    <property type="entry name" value="ZF_BED"/>
    <property type="match status" value="1"/>
</dbReference>
<evidence type="ECO:0000256" key="4">
    <source>
        <dbReference type="PROSITE-ProRule" id="PRU00027"/>
    </source>
</evidence>
<keyword evidence="8" id="KW-1185">Reference proteome</keyword>
<evidence type="ECO:0000259" key="6">
    <source>
        <dbReference type="PROSITE" id="PS50808"/>
    </source>
</evidence>
<protein>
    <recommendedName>
        <fullName evidence="6">BED-type domain-containing protein</fullName>
    </recommendedName>
</protein>
<sequence length="91" mass="10445">MVRKRDRFWEYAEDLKGRFKCKFCQRDFAGGASRIKRHLAGVKGHDIDICKKVSKEVQEEAALIVGEPNKKFKGASTSNRDKEREINSTSI</sequence>
<dbReference type="Proteomes" id="UP000594261">
    <property type="component" value="Chromosome 10"/>
</dbReference>
<organism evidence="7 8">
    <name type="scientific">Quercus lobata</name>
    <name type="common">Valley oak</name>
    <dbReference type="NCBI Taxonomy" id="97700"/>
    <lineage>
        <taxon>Eukaryota</taxon>
        <taxon>Viridiplantae</taxon>
        <taxon>Streptophyta</taxon>
        <taxon>Embryophyta</taxon>
        <taxon>Tracheophyta</taxon>
        <taxon>Spermatophyta</taxon>
        <taxon>Magnoliopsida</taxon>
        <taxon>eudicotyledons</taxon>
        <taxon>Gunneridae</taxon>
        <taxon>Pentapetalae</taxon>
        <taxon>rosids</taxon>
        <taxon>fabids</taxon>
        <taxon>Fagales</taxon>
        <taxon>Fagaceae</taxon>
        <taxon>Quercus</taxon>
    </lineage>
</organism>
<reference evidence="7" key="2">
    <citation type="submission" date="2021-01" db="UniProtKB">
        <authorList>
            <consortium name="EnsemblPlants"/>
        </authorList>
    </citation>
    <scope>IDENTIFICATION</scope>
</reference>
<evidence type="ECO:0000313" key="7">
    <source>
        <dbReference type="EnsemblPlants" id="QL10p043741:mrna:CDS:1"/>
    </source>
</evidence>
<dbReference type="InterPro" id="IPR003656">
    <property type="entry name" value="Znf_BED"/>
</dbReference>
<keyword evidence="2 4" id="KW-0863">Zinc-finger</keyword>
<reference evidence="7 8" key="1">
    <citation type="journal article" date="2016" name="G3 (Bethesda)">
        <title>First Draft Assembly and Annotation of the Genome of a California Endemic Oak Quercus lobata Nee (Fagaceae).</title>
        <authorList>
            <person name="Sork V.L."/>
            <person name="Fitz-Gibbon S.T."/>
            <person name="Puiu D."/>
            <person name="Crepeau M."/>
            <person name="Gugger P.F."/>
            <person name="Sherman R."/>
            <person name="Stevens K."/>
            <person name="Langley C.H."/>
            <person name="Pellegrini M."/>
            <person name="Salzberg S.L."/>
        </authorList>
    </citation>
    <scope>NUCLEOTIDE SEQUENCE [LARGE SCALE GENOMIC DNA]</scope>
    <source>
        <strain evidence="7 8">cv. SW786</strain>
    </source>
</reference>
<dbReference type="OMA" id="VTRIKWH"/>
<dbReference type="PANTHER" id="PTHR46951">
    <property type="entry name" value="BED-TYPE DOMAIN-CONTAINING PROTEIN"/>
    <property type="match status" value="1"/>
</dbReference>
<name>A0A7N2MSP1_QUELO</name>
<keyword evidence="3" id="KW-0862">Zinc</keyword>
<evidence type="ECO:0000256" key="2">
    <source>
        <dbReference type="ARBA" id="ARBA00022771"/>
    </source>
</evidence>
<dbReference type="PANTHER" id="PTHR46951:SF2">
    <property type="entry name" value="BED-TYPE DOMAIN-CONTAINING PROTEIN"/>
    <property type="match status" value="1"/>
</dbReference>
<evidence type="ECO:0000256" key="1">
    <source>
        <dbReference type="ARBA" id="ARBA00022723"/>
    </source>
</evidence>
<proteinExistence type="predicted"/>